<accession>A0ABX7N239</accession>
<evidence type="ECO:0000313" key="3">
    <source>
        <dbReference type="EMBL" id="QSQ12785.1"/>
    </source>
</evidence>
<feature type="compositionally biased region" description="Pro residues" evidence="1">
    <location>
        <begin position="7"/>
        <end position="23"/>
    </location>
</feature>
<proteinExistence type="predicted"/>
<feature type="transmembrane region" description="Helical" evidence="2">
    <location>
        <begin position="37"/>
        <end position="58"/>
    </location>
</feature>
<feature type="transmembrane region" description="Helical" evidence="2">
    <location>
        <begin position="145"/>
        <end position="164"/>
    </location>
</feature>
<reference evidence="3 4" key="1">
    <citation type="submission" date="2021-02" db="EMBL/GenBank/DDBJ databases">
        <title>De Novo genome assembly of isolated myxobacteria.</title>
        <authorList>
            <person name="Stevens D.C."/>
        </authorList>
    </citation>
    <scope>NUCLEOTIDE SEQUENCE [LARGE SCALE GENOMIC DNA]</scope>
    <source>
        <strain evidence="3 4">SCHIC003</strain>
    </source>
</reference>
<keyword evidence="2" id="KW-1133">Transmembrane helix</keyword>
<gene>
    <name evidence="3" type="ORF">JY572_31225</name>
</gene>
<feature type="transmembrane region" description="Helical" evidence="2">
    <location>
        <begin position="105"/>
        <end position="125"/>
    </location>
</feature>
<feature type="transmembrane region" description="Helical" evidence="2">
    <location>
        <begin position="184"/>
        <end position="211"/>
    </location>
</feature>
<evidence type="ECO:0000313" key="4">
    <source>
        <dbReference type="Proteomes" id="UP000663090"/>
    </source>
</evidence>
<organism evidence="3 4">
    <name type="scientific">Myxococcus landrumensis</name>
    <dbReference type="NCBI Taxonomy" id="2813577"/>
    <lineage>
        <taxon>Bacteria</taxon>
        <taxon>Pseudomonadati</taxon>
        <taxon>Myxococcota</taxon>
        <taxon>Myxococcia</taxon>
        <taxon>Myxococcales</taxon>
        <taxon>Cystobacterineae</taxon>
        <taxon>Myxococcaceae</taxon>
        <taxon>Myxococcus</taxon>
    </lineage>
</organism>
<dbReference type="Proteomes" id="UP000663090">
    <property type="component" value="Chromosome"/>
</dbReference>
<dbReference type="EMBL" id="CP071091">
    <property type="protein sequence ID" value="QSQ12785.1"/>
    <property type="molecule type" value="Genomic_DNA"/>
</dbReference>
<evidence type="ECO:0000256" key="1">
    <source>
        <dbReference type="SAM" id="MobiDB-lite"/>
    </source>
</evidence>
<feature type="region of interest" description="Disordered" evidence="1">
    <location>
        <begin position="1"/>
        <end position="23"/>
    </location>
</feature>
<dbReference type="RefSeq" id="WP_206714500.1">
    <property type="nucleotide sequence ID" value="NZ_CP071091.1"/>
</dbReference>
<feature type="transmembrane region" description="Helical" evidence="2">
    <location>
        <begin position="218"/>
        <end position="237"/>
    </location>
</feature>
<sequence length="452" mass="50844">MTSAAPVPAPPEPLAPVTSPPTPSVPSVEPWSFARRFGFRFVFAFVVLYHLLFPLYLIPGLDEVLSKQLDLVWQPMEVWLSKHVFGHDLVLPTGPSGSGDKAVDYAHMAFMLSLSLLIAGGWSFIDRRRKEYVKAYDFLRVYVRYILAFAMLSYGFAKVIKTQFPFPNLERLTQPVGELSPMGLLWTFMGYSPGYNLFTGGAEALGGLLLFFRRTTTLGALVVVGVMVNVVALNFFYDVPVKLYSTLLISLALFLLLPDVRRLADVLVFNRATQPTVLATPFAFSSRVTWALRGVKAVFIGWMLYSSVSQNLSMYEKRGDNAPNPPLYGFYDVESFTRDGQVLPPLLGDTWRWRAFIVNRHGPTVRKMDDSRKRYFGTYEEGSKSFTLADGRQPDAAKLVLAVEQPDAEHLVLKGPYEGATIEVKLRKVDTSSKFLLVGRGFNWVQEFPFNR</sequence>
<name>A0ABX7N239_9BACT</name>
<keyword evidence="2" id="KW-0472">Membrane</keyword>
<evidence type="ECO:0000256" key="2">
    <source>
        <dbReference type="SAM" id="Phobius"/>
    </source>
</evidence>
<keyword evidence="4" id="KW-1185">Reference proteome</keyword>
<evidence type="ECO:0008006" key="5">
    <source>
        <dbReference type="Google" id="ProtNLM"/>
    </source>
</evidence>
<keyword evidence="2" id="KW-0812">Transmembrane</keyword>
<protein>
    <recommendedName>
        <fullName evidence="5">DoxX family protein</fullName>
    </recommendedName>
</protein>